<feature type="transmembrane region" description="Helical" evidence="1">
    <location>
        <begin position="81"/>
        <end position="101"/>
    </location>
</feature>
<evidence type="ECO:0000313" key="4">
    <source>
        <dbReference type="EMBL" id="TFC96070.1"/>
    </source>
</evidence>
<feature type="domain" description="DUF1980" evidence="2">
    <location>
        <begin position="24"/>
        <end position="115"/>
    </location>
</feature>
<keyword evidence="5" id="KW-1185">Reference proteome</keyword>
<evidence type="ECO:0000259" key="3">
    <source>
        <dbReference type="Pfam" id="PF21537"/>
    </source>
</evidence>
<feature type="domain" description="DUF1980" evidence="3">
    <location>
        <begin position="155"/>
        <end position="252"/>
    </location>
</feature>
<dbReference type="InterPro" id="IPR052955">
    <property type="entry name" value="UPF0703_membrane_permease"/>
</dbReference>
<gene>
    <name evidence="4" type="ORF">E3O65_13565</name>
</gene>
<dbReference type="RefSeq" id="WP_134364270.1">
    <property type="nucleotide sequence ID" value="NZ_SOGJ01000028.1"/>
</dbReference>
<dbReference type="InterPro" id="IPR015402">
    <property type="entry name" value="DUF1980"/>
</dbReference>
<dbReference type="InterPro" id="IPR048493">
    <property type="entry name" value="DUF1980_N"/>
</dbReference>
<evidence type="ECO:0000256" key="1">
    <source>
        <dbReference type="SAM" id="Phobius"/>
    </source>
</evidence>
<dbReference type="EMBL" id="SOGJ01000028">
    <property type="protein sequence ID" value="TFC96070.1"/>
    <property type="molecule type" value="Genomic_DNA"/>
</dbReference>
<evidence type="ECO:0000313" key="5">
    <source>
        <dbReference type="Proteomes" id="UP000298355"/>
    </source>
</evidence>
<dbReference type="PANTHER" id="PTHR40047:SF1">
    <property type="entry name" value="UPF0703 PROTEIN YCGQ"/>
    <property type="match status" value="1"/>
</dbReference>
<feature type="transmembrane region" description="Helical" evidence="1">
    <location>
        <begin position="12"/>
        <end position="28"/>
    </location>
</feature>
<dbReference type="Pfam" id="PF09323">
    <property type="entry name" value="DUF1980"/>
    <property type="match status" value="1"/>
</dbReference>
<keyword evidence="1" id="KW-0812">Transmembrane</keyword>
<feature type="transmembrane region" description="Helical" evidence="1">
    <location>
        <begin position="40"/>
        <end position="61"/>
    </location>
</feature>
<keyword evidence="1" id="KW-1133">Transmembrane helix</keyword>
<organism evidence="4 5">
    <name type="scientific">Cryobacterium breve</name>
    <dbReference type="NCBI Taxonomy" id="1259258"/>
    <lineage>
        <taxon>Bacteria</taxon>
        <taxon>Bacillati</taxon>
        <taxon>Actinomycetota</taxon>
        <taxon>Actinomycetes</taxon>
        <taxon>Micrococcales</taxon>
        <taxon>Microbacteriaceae</taxon>
        <taxon>Cryobacterium</taxon>
    </lineage>
</organism>
<sequence length="252" mass="27355">MPFRRLLRRWQGALLSVVGIVATVWLGFSGQLGLYIHPRYFVFTLVMAFIAGVLVVVAFALLPATEHEHALPDDDQGRWAWLWSAGSILLIASATVGLLVLPPATLTTATVAKRDLNGSTSNLTQSEASDLVGGDYSSFTVRDWSSLLRQGAGEDFFADKTATVTGFVTPDTSDPENVFFLARFVVACCAVDAQPVGIPVYYPGWQDEYPIDSWVSIESGFDTNPSISSEEAIALVPSEITPTDQPAEPYVY</sequence>
<proteinExistence type="predicted"/>
<protein>
    <submittedName>
        <fullName evidence="4">TIGR03943 family protein</fullName>
    </submittedName>
</protein>
<dbReference type="PANTHER" id="PTHR40047">
    <property type="entry name" value="UPF0703 PROTEIN YCGQ"/>
    <property type="match status" value="1"/>
</dbReference>
<evidence type="ECO:0000259" key="2">
    <source>
        <dbReference type="Pfam" id="PF09323"/>
    </source>
</evidence>
<dbReference type="Proteomes" id="UP000298355">
    <property type="component" value="Unassembled WGS sequence"/>
</dbReference>
<dbReference type="Pfam" id="PF21537">
    <property type="entry name" value="DUF1980_C"/>
    <property type="match status" value="1"/>
</dbReference>
<comment type="caution">
    <text evidence="4">The sequence shown here is derived from an EMBL/GenBank/DDBJ whole genome shotgun (WGS) entry which is preliminary data.</text>
</comment>
<dbReference type="NCBIfam" id="TIGR03943">
    <property type="entry name" value="TIGR03943 family putative permease subunit"/>
    <property type="match status" value="1"/>
</dbReference>
<keyword evidence="1" id="KW-0472">Membrane</keyword>
<name>A0ABY2IVX1_9MICO</name>
<accession>A0ABY2IVX1</accession>
<dbReference type="InterPro" id="IPR048447">
    <property type="entry name" value="DUF1980_C"/>
</dbReference>
<reference evidence="4 5" key="1">
    <citation type="submission" date="2019-03" db="EMBL/GenBank/DDBJ databases">
        <title>Genomics of glacier-inhabiting Cryobacterium strains.</title>
        <authorList>
            <person name="Liu Q."/>
            <person name="Xin Y.-H."/>
        </authorList>
    </citation>
    <scope>NUCLEOTIDE SEQUENCE [LARGE SCALE GENOMIC DNA]</scope>
    <source>
        <strain evidence="4 5">TMT4-23</strain>
    </source>
</reference>